<comment type="function">
    <text evidence="2">May play the central regulatory role in sporulation. It may be an element of the effector pathway responsible for the activation of sporulation genes in response to nutritional stress. Spo0A may act in concert with spo0H (a sigma factor) to control the expression of some genes that are critical to the sporulation process.</text>
</comment>
<dbReference type="OrthoDB" id="9809318at2"/>
<dbReference type="PANTHER" id="PTHR37299">
    <property type="entry name" value="TRANSCRIPTIONAL REGULATOR-RELATED"/>
    <property type="match status" value="1"/>
</dbReference>
<dbReference type="SMART" id="SM00850">
    <property type="entry name" value="LytTR"/>
    <property type="match status" value="1"/>
</dbReference>
<dbReference type="SUPFAM" id="SSF52172">
    <property type="entry name" value="CheY-like"/>
    <property type="match status" value="1"/>
</dbReference>
<evidence type="ECO:0000256" key="2">
    <source>
        <dbReference type="ARBA" id="ARBA00024867"/>
    </source>
</evidence>
<dbReference type="InterPro" id="IPR007492">
    <property type="entry name" value="LytTR_DNA-bd_dom"/>
</dbReference>
<protein>
    <recommendedName>
        <fullName evidence="1">Stage 0 sporulation protein A homolog</fullName>
    </recommendedName>
</protein>
<keyword evidence="7" id="KW-1185">Reference proteome</keyword>
<reference evidence="7" key="1">
    <citation type="submission" date="2017-06" db="EMBL/GenBank/DDBJ databases">
        <authorList>
            <person name="Varghese N."/>
            <person name="Submissions S."/>
        </authorList>
    </citation>
    <scope>NUCLEOTIDE SEQUENCE [LARGE SCALE GENOMIC DNA]</scope>
    <source>
        <strain evidence="7">SCA</strain>
    </source>
</reference>
<dbReference type="GO" id="GO:0000156">
    <property type="term" value="F:phosphorelay response regulator activity"/>
    <property type="evidence" value="ECO:0007669"/>
    <property type="project" value="InterPro"/>
</dbReference>
<dbReference type="CDD" id="cd00156">
    <property type="entry name" value="REC"/>
    <property type="match status" value="1"/>
</dbReference>
<dbReference type="Gene3D" id="3.40.50.2300">
    <property type="match status" value="1"/>
</dbReference>
<dbReference type="InterPro" id="IPR046947">
    <property type="entry name" value="LytR-like"/>
</dbReference>
<dbReference type="InterPro" id="IPR001789">
    <property type="entry name" value="Sig_transdc_resp-reg_receiver"/>
</dbReference>
<dbReference type="Gene3D" id="2.40.50.1020">
    <property type="entry name" value="LytTr DNA-binding domain"/>
    <property type="match status" value="1"/>
</dbReference>
<keyword evidence="3" id="KW-0597">Phosphoprotein</keyword>
<dbReference type="Pfam" id="PF04397">
    <property type="entry name" value="LytTR"/>
    <property type="match status" value="1"/>
</dbReference>
<proteinExistence type="predicted"/>
<dbReference type="PANTHER" id="PTHR37299:SF1">
    <property type="entry name" value="STAGE 0 SPORULATION PROTEIN A HOMOLOG"/>
    <property type="match status" value="1"/>
</dbReference>
<feature type="domain" description="HTH LytTR-type" evidence="5">
    <location>
        <begin position="134"/>
        <end position="234"/>
    </location>
</feature>
<accession>A0A239KKK4</accession>
<organism evidence="6 7">
    <name type="scientific">Anaerovirgula multivorans</name>
    <dbReference type="NCBI Taxonomy" id="312168"/>
    <lineage>
        <taxon>Bacteria</taxon>
        <taxon>Bacillati</taxon>
        <taxon>Bacillota</taxon>
        <taxon>Clostridia</taxon>
        <taxon>Peptostreptococcales</taxon>
        <taxon>Natronincolaceae</taxon>
        <taxon>Anaerovirgula</taxon>
    </lineage>
</organism>
<evidence type="ECO:0000256" key="3">
    <source>
        <dbReference type="PROSITE-ProRule" id="PRU00169"/>
    </source>
</evidence>
<evidence type="ECO:0000313" key="6">
    <source>
        <dbReference type="EMBL" id="SNT17714.1"/>
    </source>
</evidence>
<dbReference type="Pfam" id="PF00072">
    <property type="entry name" value="Response_reg"/>
    <property type="match status" value="1"/>
</dbReference>
<name>A0A239KKK4_9FIRM</name>
<dbReference type="InterPro" id="IPR011006">
    <property type="entry name" value="CheY-like_superfamily"/>
</dbReference>
<gene>
    <name evidence="6" type="ORF">SAMN05446037_10483</name>
</gene>
<dbReference type="PROSITE" id="PS50930">
    <property type="entry name" value="HTH_LYTTR"/>
    <property type="match status" value="1"/>
</dbReference>
<evidence type="ECO:0000259" key="4">
    <source>
        <dbReference type="PROSITE" id="PS50110"/>
    </source>
</evidence>
<dbReference type="EMBL" id="FZOJ01000048">
    <property type="protein sequence ID" value="SNT17714.1"/>
    <property type="molecule type" value="Genomic_DNA"/>
</dbReference>
<dbReference type="PROSITE" id="PS50110">
    <property type="entry name" value="RESPONSE_REGULATORY"/>
    <property type="match status" value="1"/>
</dbReference>
<dbReference type="Proteomes" id="UP000198304">
    <property type="component" value="Unassembled WGS sequence"/>
</dbReference>
<dbReference type="AlphaFoldDB" id="A0A239KKK4"/>
<feature type="domain" description="Response regulatory" evidence="4">
    <location>
        <begin position="3"/>
        <end position="120"/>
    </location>
</feature>
<dbReference type="GO" id="GO:0003677">
    <property type="term" value="F:DNA binding"/>
    <property type="evidence" value="ECO:0007669"/>
    <property type="project" value="InterPro"/>
</dbReference>
<dbReference type="RefSeq" id="WP_089285352.1">
    <property type="nucleotide sequence ID" value="NZ_FZOJ01000048.1"/>
</dbReference>
<sequence>MGRILIVEDDPIISRGLAKIADSIDHDLELITTGYGEEALRYAKQGDIDAFFLDIQLKDYSGLLLGKKIRKIDAYQLTPIVFITAIPTKELLAFKEVHCYDYIVKPFSEEEVKKVFKTIIYHGISEKANKGSVLKLKQKEYTYIIQQEEIIYIESMNRKLSIRTIDGEFTVSTYTLNQILDELTTGFVQCHRGYIINSSYIEKIDKADNLIYLKEKDIPIPLGRKYKEELMDKY</sequence>
<evidence type="ECO:0000259" key="5">
    <source>
        <dbReference type="PROSITE" id="PS50930"/>
    </source>
</evidence>
<evidence type="ECO:0000313" key="7">
    <source>
        <dbReference type="Proteomes" id="UP000198304"/>
    </source>
</evidence>
<feature type="modified residue" description="4-aspartylphosphate" evidence="3">
    <location>
        <position position="54"/>
    </location>
</feature>
<dbReference type="SMART" id="SM00448">
    <property type="entry name" value="REC"/>
    <property type="match status" value="1"/>
</dbReference>
<evidence type="ECO:0000256" key="1">
    <source>
        <dbReference type="ARBA" id="ARBA00018672"/>
    </source>
</evidence>